<evidence type="ECO:0000313" key="2">
    <source>
        <dbReference type="Proteomes" id="UP000240760"/>
    </source>
</evidence>
<gene>
    <name evidence="1" type="ORF">M440DRAFT_336838</name>
</gene>
<organism evidence="1 2">
    <name type="scientific">Trichoderma longibrachiatum ATCC 18648</name>
    <dbReference type="NCBI Taxonomy" id="983965"/>
    <lineage>
        <taxon>Eukaryota</taxon>
        <taxon>Fungi</taxon>
        <taxon>Dikarya</taxon>
        <taxon>Ascomycota</taxon>
        <taxon>Pezizomycotina</taxon>
        <taxon>Sordariomycetes</taxon>
        <taxon>Hypocreomycetidae</taxon>
        <taxon>Hypocreales</taxon>
        <taxon>Hypocreaceae</taxon>
        <taxon>Trichoderma</taxon>
    </lineage>
</organism>
<dbReference type="AlphaFoldDB" id="A0A2T4C0H9"/>
<accession>A0A2T4C0H9</accession>
<reference evidence="1 2" key="1">
    <citation type="submission" date="2016-07" db="EMBL/GenBank/DDBJ databases">
        <title>Multiple horizontal gene transfer events from other fungi enriched the ability of initially mycotrophic Trichoderma (Ascomycota) to feed on dead plant biomass.</title>
        <authorList>
            <consortium name="DOE Joint Genome Institute"/>
            <person name="Aerts A."/>
            <person name="Atanasova L."/>
            <person name="Chenthamara K."/>
            <person name="Zhang J."/>
            <person name="Grujic M."/>
            <person name="Henrissat B."/>
            <person name="Kuo A."/>
            <person name="Salamov A."/>
            <person name="Lipzen A."/>
            <person name="Labutti K."/>
            <person name="Barry K."/>
            <person name="Miao Y."/>
            <person name="Rahimi M.J."/>
            <person name="Shen Q."/>
            <person name="Grigoriev I.V."/>
            <person name="Kubicek C.P."/>
            <person name="Druzhinina I.S."/>
        </authorList>
    </citation>
    <scope>NUCLEOTIDE SEQUENCE [LARGE SCALE GENOMIC DNA]</scope>
    <source>
        <strain evidence="1 2">ATCC 18648</strain>
    </source>
</reference>
<protein>
    <submittedName>
        <fullName evidence="1">Uncharacterized protein</fullName>
    </submittedName>
</protein>
<proteinExistence type="predicted"/>
<dbReference type="Proteomes" id="UP000240760">
    <property type="component" value="Unassembled WGS sequence"/>
</dbReference>
<dbReference type="EMBL" id="KZ679134">
    <property type="protein sequence ID" value="PTB75082.1"/>
    <property type="molecule type" value="Genomic_DNA"/>
</dbReference>
<name>A0A2T4C0H9_TRILO</name>
<sequence>MVTGSVVWRWLGWLSVSARVSECWRLASHRTGPRCRWGLSLVCNMSCMLQAVLCWRPQPRGSDKRRVTVTKRGGITHLFVLGPLDPGSRRGQL</sequence>
<keyword evidence="2" id="KW-1185">Reference proteome</keyword>
<evidence type="ECO:0000313" key="1">
    <source>
        <dbReference type="EMBL" id="PTB75082.1"/>
    </source>
</evidence>